<name>A0ACC2XHW9_9TREE</name>
<proteinExistence type="predicted"/>
<sequence>MGCHTVLRGLEIVARNRKDNGYPQFERQSWLIARYYAKKWSAPDEGTNPNSLKSYQHLYRQLEALVIFIPAQTTKIIARKVEGRKSVASLPWGWRRRGMIYGVTNDFRIGLNRVNAKLLELEKLAFDKRRVAKEKETAEKEKQSLERRRSLR</sequence>
<dbReference type="Proteomes" id="UP001243375">
    <property type="component" value="Unassembled WGS sequence"/>
</dbReference>
<protein>
    <submittedName>
        <fullName evidence="1">Uncharacterized protein</fullName>
    </submittedName>
</protein>
<organism evidence="1 2">
    <name type="scientific">Naganishia vaughanmartiniae</name>
    <dbReference type="NCBI Taxonomy" id="1424756"/>
    <lineage>
        <taxon>Eukaryota</taxon>
        <taxon>Fungi</taxon>
        <taxon>Dikarya</taxon>
        <taxon>Basidiomycota</taxon>
        <taxon>Agaricomycotina</taxon>
        <taxon>Tremellomycetes</taxon>
        <taxon>Filobasidiales</taxon>
        <taxon>Filobasidiaceae</taxon>
        <taxon>Naganishia</taxon>
    </lineage>
</organism>
<dbReference type="EMBL" id="JASBWU010000004">
    <property type="protein sequence ID" value="KAJ9122636.1"/>
    <property type="molecule type" value="Genomic_DNA"/>
</dbReference>
<evidence type="ECO:0000313" key="2">
    <source>
        <dbReference type="Proteomes" id="UP001243375"/>
    </source>
</evidence>
<evidence type="ECO:0000313" key="1">
    <source>
        <dbReference type="EMBL" id="KAJ9122636.1"/>
    </source>
</evidence>
<keyword evidence="2" id="KW-1185">Reference proteome</keyword>
<comment type="caution">
    <text evidence="1">The sequence shown here is derived from an EMBL/GenBank/DDBJ whole genome shotgun (WGS) entry which is preliminary data.</text>
</comment>
<gene>
    <name evidence="1" type="ORF">QFC22_002065</name>
</gene>
<accession>A0ACC2XHW9</accession>
<reference evidence="1" key="1">
    <citation type="submission" date="2023-04" db="EMBL/GenBank/DDBJ databases">
        <title>Draft Genome sequencing of Naganishia species isolated from polar environments using Oxford Nanopore Technology.</title>
        <authorList>
            <person name="Leo P."/>
            <person name="Venkateswaran K."/>
        </authorList>
    </citation>
    <scope>NUCLEOTIDE SEQUENCE</scope>
    <source>
        <strain evidence="1">MNA-CCFEE 5425</strain>
    </source>
</reference>